<comment type="caution">
    <text evidence="1">The sequence shown here is derived from an EMBL/GenBank/DDBJ whole genome shotgun (WGS) entry which is preliminary data.</text>
</comment>
<name>A0ABN7W286_GIGMA</name>
<accession>A0ABN7W286</accession>
<sequence length="69" mass="8351">VRFRSKIDDQIYGHKRIEILNFLKEQNLDSVIKFENLNEEITVKRKTFFINKDDKKRIASRKQFPIIIA</sequence>
<protein>
    <submittedName>
        <fullName evidence="1">31875_t:CDS:1</fullName>
    </submittedName>
</protein>
<organism evidence="1 2">
    <name type="scientific">Gigaspora margarita</name>
    <dbReference type="NCBI Taxonomy" id="4874"/>
    <lineage>
        <taxon>Eukaryota</taxon>
        <taxon>Fungi</taxon>
        <taxon>Fungi incertae sedis</taxon>
        <taxon>Mucoromycota</taxon>
        <taxon>Glomeromycotina</taxon>
        <taxon>Glomeromycetes</taxon>
        <taxon>Diversisporales</taxon>
        <taxon>Gigasporaceae</taxon>
        <taxon>Gigaspora</taxon>
    </lineage>
</organism>
<gene>
    <name evidence="1" type="ORF">GMARGA_LOCUS25713</name>
</gene>
<evidence type="ECO:0000313" key="2">
    <source>
        <dbReference type="Proteomes" id="UP000789901"/>
    </source>
</evidence>
<dbReference type="Proteomes" id="UP000789901">
    <property type="component" value="Unassembled WGS sequence"/>
</dbReference>
<proteinExistence type="predicted"/>
<feature type="non-terminal residue" evidence="1">
    <location>
        <position position="1"/>
    </location>
</feature>
<dbReference type="EMBL" id="CAJVQB010028847">
    <property type="protein sequence ID" value="CAG8813147.1"/>
    <property type="molecule type" value="Genomic_DNA"/>
</dbReference>
<evidence type="ECO:0000313" key="1">
    <source>
        <dbReference type="EMBL" id="CAG8813147.1"/>
    </source>
</evidence>
<keyword evidence="2" id="KW-1185">Reference proteome</keyword>
<reference evidence="1 2" key="1">
    <citation type="submission" date="2021-06" db="EMBL/GenBank/DDBJ databases">
        <authorList>
            <person name="Kallberg Y."/>
            <person name="Tangrot J."/>
            <person name="Rosling A."/>
        </authorList>
    </citation>
    <scope>NUCLEOTIDE SEQUENCE [LARGE SCALE GENOMIC DNA]</scope>
    <source>
        <strain evidence="1 2">120-4 pot B 10/14</strain>
    </source>
</reference>